<dbReference type="Proteomes" id="UP000184267">
    <property type="component" value="Unassembled WGS sequence"/>
</dbReference>
<feature type="compositionally biased region" description="Low complexity" evidence="1">
    <location>
        <begin position="1000"/>
        <end position="1034"/>
    </location>
</feature>
<feature type="compositionally biased region" description="Polar residues" evidence="1">
    <location>
        <begin position="1378"/>
        <end position="1388"/>
    </location>
</feature>
<feature type="compositionally biased region" description="Polar residues" evidence="1">
    <location>
        <begin position="785"/>
        <end position="796"/>
    </location>
</feature>
<feature type="compositionally biased region" description="Basic and acidic residues" evidence="1">
    <location>
        <begin position="1283"/>
        <end position="1297"/>
    </location>
</feature>
<feature type="region of interest" description="Disordered" evidence="1">
    <location>
        <begin position="597"/>
        <end position="1054"/>
    </location>
</feature>
<evidence type="ECO:0000313" key="4">
    <source>
        <dbReference type="Proteomes" id="UP000184267"/>
    </source>
</evidence>
<evidence type="ECO:0000259" key="2">
    <source>
        <dbReference type="PROSITE" id="PS50006"/>
    </source>
</evidence>
<feature type="compositionally biased region" description="Low complexity" evidence="1">
    <location>
        <begin position="479"/>
        <end position="494"/>
    </location>
</feature>
<dbReference type="PROSITE" id="PS50006">
    <property type="entry name" value="FHA_DOMAIN"/>
    <property type="match status" value="1"/>
</dbReference>
<feature type="compositionally biased region" description="Acidic residues" evidence="1">
    <location>
        <begin position="639"/>
        <end position="650"/>
    </location>
</feature>
<evidence type="ECO:0000313" key="3">
    <source>
        <dbReference type="EMBL" id="OJT05897.1"/>
    </source>
</evidence>
<dbReference type="Pfam" id="PF00498">
    <property type="entry name" value="FHA"/>
    <property type="match status" value="1"/>
</dbReference>
<feature type="region of interest" description="Disordered" evidence="1">
    <location>
        <begin position="1267"/>
        <end position="1450"/>
    </location>
</feature>
<reference evidence="3 4" key="1">
    <citation type="submission" date="2016-10" db="EMBL/GenBank/DDBJ databases">
        <title>Genome sequence of the basidiomycete white-rot fungus Trametes pubescens.</title>
        <authorList>
            <person name="Makela M.R."/>
            <person name="Granchi Z."/>
            <person name="Peng M."/>
            <person name="De Vries R.P."/>
            <person name="Grigoriev I."/>
            <person name="Riley R."/>
            <person name="Hilden K."/>
        </authorList>
    </citation>
    <scope>NUCLEOTIDE SEQUENCE [LARGE SCALE GENOMIC DNA]</scope>
    <source>
        <strain evidence="3 4">FBCC735</strain>
    </source>
</reference>
<dbReference type="STRING" id="154538.A0A1M2VED0"/>
<feature type="compositionally biased region" description="Basic and acidic residues" evidence="1">
    <location>
        <begin position="879"/>
        <end position="888"/>
    </location>
</feature>
<feature type="compositionally biased region" description="Acidic residues" evidence="1">
    <location>
        <begin position="917"/>
        <end position="927"/>
    </location>
</feature>
<feature type="compositionally biased region" description="Pro residues" evidence="1">
    <location>
        <begin position="1322"/>
        <end position="1352"/>
    </location>
</feature>
<feature type="compositionally biased region" description="Basic and acidic residues" evidence="1">
    <location>
        <begin position="496"/>
        <end position="510"/>
    </location>
</feature>
<gene>
    <name evidence="3" type="ORF">TRAPUB_3247</name>
</gene>
<dbReference type="OrthoDB" id="6288785at2759"/>
<organism evidence="3 4">
    <name type="scientific">Trametes pubescens</name>
    <name type="common">White-rot fungus</name>
    <dbReference type="NCBI Taxonomy" id="154538"/>
    <lineage>
        <taxon>Eukaryota</taxon>
        <taxon>Fungi</taxon>
        <taxon>Dikarya</taxon>
        <taxon>Basidiomycota</taxon>
        <taxon>Agaricomycotina</taxon>
        <taxon>Agaricomycetes</taxon>
        <taxon>Polyporales</taxon>
        <taxon>Polyporaceae</taxon>
        <taxon>Trametes</taxon>
    </lineage>
</organism>
<feature type="compositionally biased region" description="Low complexity" evidence="1">
    <location>
        <begin position="734"/>
        <end position="744"/>
    </location>
</feature>
<feature type="compositionally biased region" description="Low complexity" evidence="1">
    <location>
        <begin position="535"/>
        <end position="573"/>
    </location>
</feature>
<dbReference type="EMBL" id="MNAD01001366">
    <property type="protein sequence ID" value="OJT05897.1"/>
    <property type="molecule type" value="Genomic_DNA"/>
</dbReference>
<accession>A0A1M2VED0</accession>
<feature type="compositionally biased region" description="Polar residues" evidence="1">
    <location>
        <begin position="600"/>
        <end position="611"/>
    </location>
</feature>
<dbReference type="InterPro" id="IPR008984">
    <property type="entry name" value="SMAD_FHA_dom_sf"/>
</dbReference>
<dbReference type="OMA" id="IHKKRFR"/>
<feature type="compositionally biased region" description="Basic and acidic residues" evidence="1">
    <location>
        <begin position="1441"/>
        <end position="1450"/>
    </location>
</feature>
<dbReference type="Gene3D" id="2.60.200.20">
    <property type="match status" value="1"/>
</dbReference>
<evidence type="ECO:0000256" key="1">
    <source>
        <dbReference type="SAM" id="MobiDB-lite"/>
    </source>
</evidence>
<sequence length="1450" mass="158350">MSRSRGGQRRVDVELVFERDLRSFSLQTHPPLPDGHSDATMDPTDIGRYGTLSLLRRLPVESVVTSYPIDDEELTIGRDQSCSLRLYYPAVSALHAKITFVDRKAFLVVLGTNGLLLDDDPLFPAAANAPGPTTVPLQNNSVIDIHKKRFRFSYPPKHLRPALINTPSRATPARRPLRLSMIASAHVFTPGPSPNPEENLRVLQTPLRTSFARELEEIVLVQSDTPRVVEEDKDLVILDEIEPEPEPVLPLPLPTAHQVLQTPVRRRPRPSLHRAVLIRSAQRVAIQREMQMEEEHEVEEVEETIAAIAEGEEDDDDVQEIPPPDGQKQVTGWRKSLDLVKGSLGWAFRGLSVEPKEEEEEADLGHAEDGDQQYTEEYHEGMEDIQSDEDDDGNYDEDVHEDDEFDEDHDEQHDEPDEPPRPLGHFMTPQLPRTMSVRGARMSLGGHGADTGPRRVRVVAPWKVSEIEVPNPVKEEESSAPSSSSLVAPSTPRSPTKREKLSEEEREAIRARRRSALATPDNFFKGQTPGSRRTLFPSLAPLPSPSFAQLSEPSAATSESGSTASKGETSASSVKAEDDEKEDTAVLLARMQQMVDGMKQRQSLGRQSLNVSPRKREGGFSLLAPGHATAHAPSRILIEEDEDHEDEEDANMQSEKTADAPAPAQQTPRMADLRHVFGRAHAQTSSPALTGVRDMFRVQPLGPTETPRMEGVKEMLSTPAAQRPASPERRATQEEPSTETSQPQEPEEEAEPVEPLPARGARGRRAAGTSRIARRTPAAVPQSAPAKSTRASSQVPEESAPVEDAGAEAGRAVRRTRARTADGEVGQIPRATRGKAAEKKPATPEPQEDEEDKNEPPTTAARATRRTRQTTDSSTTSSHTDDTADVKPARKTRAKTPTTTTKAGPVRRGTRAKPIEVPEEDNEDDPLDSLPRAGTPAEEPPVPAPAAARVRRGTRSKIPVGAVKQEDVEPSMPPSNADESQDAGPATGARATRARRTPVPRHATPSTTGTAGRSGTRTRGAAAAATPAPGGEAAIPEDKENTPEAGEDDEEAKAPAARVRAAGKGVRKAAASSVKEFRRTTPGSISRVIHAHKPPPPHSVVDPAHPALGYRAQEFLRAFPWRLYDGFKLRALPHGVLDSVTTPFPSPPYKLSRGDGGGRSVNMSLLDVAPRDIGGHVVRQDNLRKIKTAISLIVTRGADVEGPKGKEKVVFRGADAPDAWIMPKWVYIIHPYDQVYNMPYTRLIPALRDSLQMIVATGTRLEQQWAKMKQVAAPAPGSQRLPPRPERLSQPRSERLPPSRYKRLPSTRSEQLPSPRSERLHPPPSERLPPPYTERLPPPRPPKPPPSKPPPEPTKKEQAVQLSFTQVLQRLSRPASALPQSQQGSEANAPSGPPVPQKPSTLGSILDRHLKGGLADSPWGSPLEGPYVAVREPGSKPPDTPPRRDGLKEP</sequence>
<feature type="domain" description="FHA" evidence="2">
    <location>
        <begin position="74"/>
        <end position="122"/>
    </location>
</feature>
<feature type="compositionally biased region" description="Low complexity" evidence="1">
    <location>
        <begin position="756"/>
        <end position="771"/>
    </location>
</feature>
<keyword evidence="4" id="KW-1185">Reference proteome</keyword>
<feature type="region of interest" description="Disordered" evidence="1">
    <location>
        <begin position="311"/>
        <end position="330"/>
    </location>
</feature>
<name>A0A1M2VED0_TRAPU</name>
<feature type="compositionally biased region" description="Polar residues" evidence="1">
    <location>
        <begin position="1360"/>
        <end position="1369"/>
    </location>
</feature>
<dbReference type="PANTHER" id="PTHR35711">
    <property type="entry name" value="EXPRESSED PROTEIN"/>
    <property type="match status" value="1"/>
</dbReference>
<protein>
    <recommendedName>
        <fullName evidence="2">FHA domain-containing protein</fullName>
    </recommendedName>
</protein>
<proteinExistence type="predicted"/>
<feature type="compositionally biased region" description="Low complexity" evidence="1">
    <location>
        <begin position="659"/>
        <end position="668"/>
    </location>
</feature>
<comment type="caution">
    <text evidence="3">The sequence shown here is derived from an EMBL/GenBank/DDBJ whole genome shotgun (WGS) entry which is preliminary data.</text>
</comment>
<dbReference type="PANTHER" id="PTHR35711:SF1">
    <property type="entry name" value="ECTODERMAL, ISOFORM F"/>
    <property type="match status" value="1"/>
</dbReference>
<feature type="region of interest" description="Disordered" evidence="1">
    <location>
        <begin position="383"/>
        <end position="585"/>
    </location>
</feature>
<dbReference type="SUPFAM" id="SSF49879">
    <property type="entry name" value="SMAD/FHA domain"/>
    <property type="match status" value="1"/>
</dbReference>
<feature type="compositionally biased region" description="Acidic residues" evidence="1">
    <location>
        <begin position="383"/>
        <end position="417"/>
    </location>
</feature>
<feature type="region of interest" description="Disordered" evidence="1">
    <location>
        <begin position="351"/>
        <end position="370"/>
    </location>
</feature>
<dbReference type="InterPro" id="IPR000253">
    <property type="entry name" value="FHA_dom"/>
</dbReference>